<feature type="domain" description="YhcG PDDEXK nuclease" evidence="1">
    <location>
        <begin position="4"/>
        <end position="83"/>
    </location>
</feature>
<proteinExistence type="predicted"/>
<dbReference type="Pfam" id="PF06250">
    <property type="entry name" value="YhcG_C"/>
    <property type="match status" value="1"/>
</dbReference>
<dbReference type="AlphaFoldDB" id="K1SAZ9"/>
<accession>K1SAZ9</accession>
<gene>
    <name evidence="2" type="ORF">OBE_13007</name>
</gene>
<dbReference type="PANTHER" id="PTHR30547:SF0">
    <property type="entry name" value="BLR8175 PROTEIN"/>
    <property type="match status" value="1"/>
</dbReference>
<evidence type="ECO:0000259" key="1">
    <source>
        <dbReference type="Pfam" id="PF06250"/>
    </source>
</evidence>
<sequence>MDGVEEQLVKHVTRYLLEMGSGFAFVARQKHFQIGDSDFYADLILYNIKLHAYVVVELKATPFKPEYAGQLNFYINVVDDKLRG</sequence>
<dbReference type="EMBL" id="AJWZ01008985">
    <property type="protein sequence ID" value="EKC52599.1"/>
    <property type="molecule type" value="Genomic_DNA"/>
</dbReference>
<dbReference type="PANTHER" id="PTHR30547">
    <property type="entry name" value="UNCHARACTERIZED PROTEIN YHCG-RELATED"/>
    <property type="match status" value="1"/>
</dbReference>
<dbReference type="GO" id="GO:0003676">
    <property type="term" value="F:nucleic acid binding"/>
    <property type="evidence" value="ECO:0007669"/>
    <property type="project" value="InterPro"/>
</dbReference>
<name>K1SAZ9_9ZZZZ</name>
<dbReference type="InterPro" id="IPR011856">
    <property type="entry name" value="tRNA_endonuc-like_dom_sf"/>
</dbReference>
<comment type="caution">
    <text evidence="2">The sequence shown here is derived from an EMBL/GenBank/DDBJ whole genome shotgun (WGS) entry which is preliminary data.</text>
</comment>
<dbReference type="Gene3D" id="3.40.1350.10">
    <property type="match status" value="1"/>
</dbReference>
<dbReference type="InterPro" id="IPR053148">
    <property type="entry name" value="PD-DEXK-like_domain"/>
</dbReference>
<feature type="non-terminal residue" evidence="2">
    <location>
        <position position="84"/>
    </location>
</feature>
<evidence type="ECO:0000313" key="2">
    <source>
        <dbReference type="EMBL" id="EKC52599.1"/>
    </source>
</evidence>
<reference evidence="2" key="1">
    <citation type="journal article" date="2013" name="Environ. Microbiol.">
        <title>Microbiota from the distal guts of lean and obese adolescents exhibit partial functional redundancy besides clear differences in community structure.</title>
        <authorList>
            <person name="Ferrer M."/>
            <person name="Ruiz A."/>
            <person name="Lanza F."/>
            <person name="Haange S.B."/>
            <person name="Oberbach A."/>
            <person name="Till H."/>
            <person name="Bargiela R."/>
            <person name="Campoy C."/>
            <person name="Segura M.T."/>
            <person name="Richter M."/>
            <person name="von Bergen M."/>
            <person name="Seifert J."/>
            <person name="Suarez A."/>
        </authorList>
    </citation>
    <scope>NUCLEOTIDE SEQUENCE</scope>
</reference>
<dbReference type="InterPro" id="IPR009362">
    <property type="entry name" value="YhcG_C"/>
</dbReference>
<protein>
    <submittedName>
        <fullName evidence="2">Protein containing DUF1016</fullName>
    </submittedName>
</protein>
<organism evidence="2">
    <name type="scientific">human gut metagenome</name>
    <dbReference type="NCBI Taxonomy" id="408170"/>
    <lineage>
        <taxon>unclassified sequences</taxon>
        <taxon>metagenomes</taxon>
        <taxon>organismal metagenomes</taxon>
    </lineage>
</organism>